<dbReference type="AlphaFoldDB" id="A0A0X3BKZ6"/>
<dbReference type="Gene3D" id="2.30.30.110">
    <property type="match status" value="1"/>
</dbReference>
<dbReference type="GO" id="GO:0003677">
    <property type="term" value="F:DNA binding"/>
    <property type="evidence" value="ECO:0007669"/>
    <property type="project" value="InterPro"/>
</dbReference>
<dbReference type="InterPro" id="IPR011067">
    <property type="entry name" value="Plasmid_toxin/cell-grow_inhib"/>
</dbReference>
<organism evidence="1 2">
    <name type="scientific">Methanoculleus bourgensis</name>
    <dbReference type="NCBI Taxonomy" id="83986"/>
    <lineage>
        <taxon>Archaea</taxon>
        <taxon>Methanobacteriati</taxon>
        <taxon>Methanobacteriota</taxon>
        <taxon>Stenosarchaea group</taxon>
        <taxon>Methanomicrobia</taxon>
        <taxon>Methanomicrobiales</taxon>
        <taxon>Methanomicrobiaceae</taxon>
        <taxon>Methanoculleus</taxon>
    </lineage>
</organism>
<dbReference type="Pfam" id="PF02452">
    <property type="entry name" value="PemK_toxin"/>
    <property type="match status" value="1"/>
</dbReference>
<dbReference type="OrthoDB" id="90963at2157"/>
<sequence>MERFVKGDVVVVPFPFSDLSTVKRRPALVVAAPGGDDLILCQITSQQIRDRYAVGITDMEFTEGTLRKPSNIRPNRLFSASVDLILYRAGHLNDQTVTSVIDGIIGILQAE</sequence>
<protein>
    <recommendedName>
        <fullName evidence="3">Type II toxin-antitoxin system PemK/MazF family toxin</fullName>
    </recommendedName>
</protein>
<evidence type="ECO:0000313" key="2">
    <source>
        <dbReference type="Proteomes" id="UP000069850"/>
    </source>
</evidence>
<evidence type="ECO:0000313" key="1">
    <source>
        <dbReference type="EMBL" id="CVK32569.1"/>
    </source>
</evidence>
<proteinExistence type="predicted"/>
<evidence type="ECO:0008006" key="3">
    <source>
        <dbReference type="Google" id="ProtNLM"/>
    </source>
</evidence>
<dbReference type="KEGG" id="mema:MMAB1_1356"/>
<accession>A0A0X3BKZ6</accession>
<dbReference type="GeneID" id="27137243"/>
<gene>
    <name evidence="1" type="ORF">MMAB1_1356</name>
</gene>
<name>A0A0X3BKZ6_9EURY</name>
<dbReference type="EMBL" id="LT158599">
    <property type="protein sequence ID" value="CVK32569.1"/>
    <property type="molecule type" value="Genomic_DNA"/>
</dbReference>
<dbReference type="Proteomes" id="UP000069850">
    <property type="component" value="Chromosome 1"/>
</dbReference>
<dbReference type="RefSeq" id="WP_062263070.1">
    <property type="nucleotide sequence ID" value="NZ_DAIMMY010000010.1"/>
</dbReference>
<dbReference type="InterPro" id="IPR003477">
    <property type="entry name" value="PemK-like"/>
</dbReference>
<dbReference type="SUPFAM" id="SSF50118">
    <property type="entry name" value="Cell growth inhibitor/plasmid maintenance toxic component"/>
    <property type="match status" value="1"/>
</dbReference>
<reference evidence="1 2" key="1">
    <citation type="submission" date="2016-01" db="EMBL/GenBank/DDBJ databases">
        <authorList>
            <person name="Manzoor S."/>
        </authorList>
    </citation>
    <scope>NUCLEOTIDE SEQUENCE [LARGE SCALE GENOMIC DNA]</scope>
    <source>
        <strain evidence="1">Methanoculleus sp MAB1</strain>
    </source>
</reference>